<dbReference type="SUPFAM" id="SSF50129">
    <property type="entry name" value="GroES-like"/>
    <property type="match status" value="1"/>
</dbReference>
<dbReference type="Gene3D" id="3.90.180.10">
    <property type="entry name" value="Medium-chain alcohol dehydrogenases, catalytic domain"/>
    <property type="match status" value="1"/>
</dbReference>
<dbReference type="InterPro" id="IPR036291">
    <property type="entry name" value="NAD(P)-bd_dom_sf"/>
</dbReference>
<organism evidence="2 3">
    <name type="scientific">Amycolatopsis rifamycinica</name>
    <dbReference type="NCBI Taxonomy" id="287986"/>
    <lineage>
        <taxon>Bacteria</taxon>
        <taxon>Bacillati</taxon>
        <taxon>Actinomycetota</taxon>
        <taxon>Actinomycetes</taxon>
        <taxon>Pseudonocardiales</taxon>
        <taxon>Pseudonocardiaceae</taxon>
        <taxon>Amycolatopsis</taxon>
    </lineage>
</organism>
<dbReference type="Gene3D" id="3.40.50.720">
    <property type="entry name" value="NAD(P)-binding Rossmann-like Domain"/>
    <property type="match status" value="1"/>
</dbReference>
<dbReference type="eggNOG" id="COG0604">
    <property type="taxonomic scope" value="Bacteria"/>
</dbReference>
<evidence type="ECO:0000259" key="1">
    <source>
        <dbReference type="SMART" id="SM00829"/>
    </source>
</evidence>
<reference evidence="2 3" key="1">
    <citation type="submission" date="2014-05" db="EMBL/GenBank/DDBJ databases">
        <title>Draft genome sequence of Amycolatopsis rifamycinica DSM 46095.</title>
        <authorList>
            <person name="Lal R."/>
            <person name="Saxena A."/>
            <person name="Kumari R."/>
            <person name="Mukherjee U."/>
            <person name="Singh P."/>
            <person name="Sangwan N."/>
            <person name="Mahato N.K."/>
        </authorList>
    </citation>
    <scope>NUCLEOTIDE SEQUENCE [LARGE SCALE GENOMIC DNA]</scope>
    <source>
        <strain evidence="2 3">DSM 46095</strain>
    </source>
</reference>
<dbReference type="PANTHER" id="PTHR44013:SF1">
    <property type="entry name" value="ZINC-TYPE ALCOHOL DEHYDROGENASE-LIKE PROTEIN C16A3.02C"/>
    <property type="match status" value="1"/>
</dbReference>
<dbReference type="OrthoDB" id="3175656at2"/>
<dbReference type="RefSeq" id="WP_043779593.1">
    <property type="nucleotide sequence ID" value="NZ_JMQI01000026.1"/>
</dbReference>
<dbReference type="InterPro" id="IPR020843">
    <property type="entry name" value="ER"/>
</dbReference>
<dbReference type="EMBL" id="JMQI01000026">
    <property type="protein sequence ID" value="KDN21753.1"/>
    <property type="molecule type" value="Genomic_DNA"/>
</dbReference>
<evidence type="ECO:0000313" key="3">
    <source>
        <dbReference type="Proteomes" id="UP000027345"/>
    </source>
</evidence>
<accession>A0A066UC15</accession>
<sequence length="310" mass="31326">MKALLARAYGPLEDLEIAEVPRPEPGAGQVLVRVEAAAVNPVDLALITGAMRDALPVPHPFVPGVDVSGVVEAVGPGADRFRAGDAVLAWNGVPSGAFAEYALVRADDSAAPRPAALDARHGAALPTGALTAAALLDEAEPGPGTTVLIVGATGGLGGYAVQLAKRAGATVLATGRDGDQDQLRTLGADGVIDYRAENVAERVRNWAPEGADVVLDLAQAGPALAGSAAAAKPGGLVVSPLGGPPAFDRDVRARYTGTTTPAGRLAELAGQAATGALHIGIGAEYPFPEVRQALLDFAARRVRGKVVITF</sequence>
<comment type="caution">
    <text evidence="2">The sequence shown here is derived from an EMBL/GenBank/DDBJ whole genome shotgun (WGS) entry which is preliminary data.</text>
</comment>
<gene>
    <name evidence="2" type="ORF">DV20_12540</name>
</gene>
<dbReference type="PANTHER" id="PTHR44013">
    <property type="entry name" value="ZINC-TYPE ALCOHOL DEHYDROGENASE-LIKE PROTEIN C16A3.02C"/>
    <property type="match status" value="1"/>
</dbReference>
<dbReference type="Pfam" id="PF08240">
    <property type="entry name" value="ADH_N"/>
    <property type="match status" value="1"/>
</dbReference>
<dbReference type="AlphaFoldDB" id="A0A066UC15"/>
<dbReference type="Proteomes" id="UP000027345">
    <property type="component" value="Unassembled WGS sequence"/>
</dbReference>
<proteinExistence type="predicted"/>
<dbReference type="InterPro" id="IPR011032">
    <property type="entry name" value="GroES-like_sf"/>
</dbReference>
<evidence type="ECO:0000313" key="2">
    <source>
        <dbReference type="EMBL" id="KDN21753.1"/>
    </source>
</evidence>
<dbReference type="STRING" id="287986.DV20_12540"/>
<name>A0A066UC15_9PSEU</name>
<dbReference type="InterPro" id="IPR052733">
    <property type="entry name" value="Chloroplast_QOR"/>
</dbReference>
<dbReference type="SMART" id="SM00829">
    <property type="entry name" value="PKS_ER"/>
    <property type="match status" value="1"/>
</dbReference>
<dbReference type="GO" id="GO:0016491">
    <property type="term" value="F:oxidoreductase activity"/>
    <property type="evidence" value="ECO:0007669"/>
    <property type="project" value="InterPro"/>
</dbReference>
<dbReference type="Pfam" id="PF13602">
    <property type="entry name" value="ADH_zinc_N_2"/>
    <property type="match status" value="1"/>
</dbReference>
<dbReference type="InterPro" id="IPR013154">
    <property type="entry name" value="ADH-like_N"/>
</dbReference>
<dbReference type="SUPFAM" id="SSF51735">
    <property type="entry name" value="NAD(P)-binding Rossmann-fold domains"/>
    <property type="match status" value="1"/>
</dbReference>
<keyword evidence="3" id="KW-1185">Reference proteome</keyword>
<feature type="domain" description="Enoyl reductase (ER)" evidence="1">
    <location>
        <begin position="10"/>
        <end position="308"/>
    </location>
</feature>
<protein>
    <recommendedName>
        <fullName evidence="1">Enoyl reductase (ER) domain-containing protein</fullName>
    </recommendedName>
</protein>
<dbReference type="CDD" id="cd05289">
    <property type="entry name" value="MDR_like_2"/>
    <property type="match status" value="1"/>
</dbReference>